<comment type="catalytic activity">
    <reaction evidence="1">
        <text>a 1,2-diacyl-sn-glycero-3-phosphocholine + H2O = a 1,2-diacyl-sn-glycero-3-phosphate + choline + H(+)</text>
        <dbReference type="Rhea" id="RHEA:14445"/>
        <dbReference type="ChEBI" id="CHEBI:15354"/>
        <dbReference type="ChEBI" id="CHEBI:15377"/>
        <dbReference type="ChEBI" id="CHEBI:15378"/>
        <dbReference type="ChEBI" id="CHEBI:57643"/>
        <dbReference type="ChEBI" id="CHEBI:58608"/>
        <dbReference type="EC" id="3.1.4.4"/>
    </reaction>
</comment>
<feature type="domain" description="Phospholipase D-like" evidence="7">
    <location>
        <begin position="194"/>
        <end position="291"/>
    </location>
</feature>
<evidence type="ECO:0000313" key="9">
    <source>
        <dbReference type="EMBL" id="SMH64682.1"/>
    </source>
</evidence>
<dbReference type="RefSeq" id="WP_081919441.1">
    <property type="nucleotide sequence ID" value="NZ_CCCS020000035.1"/>
</dbReference>
<keyword evidence="4" id="KW-0378">Hydrolase</keyword>
<dbReference type="Proteomes" id="UP000193925">
    <property type="component" value="Chromosome AFERRI"/>
</dbReference>
<name>A0A060UVR5_9PROT</name>
<dbReference type="EMBL" id="CCCS020000035">
    <property type="protein sequence ID" value="CDQ10654.1"/>
    <property type="molecule type" value="Genomic_DNA"/>
</dbReference>
<evidence type="ECO:0000259" key="7">
    <source>
        <dbReference type="Pfam" id="PF13091"/>
    </source>
</evidence>
<dbReference type="GO" id="GO:0016891">
    <property type="term" value="F:RNA endonuclease activity producing 5'-phosphomonoesters, hydrolytic mechanism"/>
    <property type="evidence" value="ECO:0007669"/>
    <property type="project" value="TreeGrafter"/>
</dbReference>
<dbReference type="PANTHER" id="PTHR43856:SF1">
    <property type="entry name" value="MITOCHONDRIAL CARDIOLIPIN HYDROLASE"/>
    <property type="match status" value="1"/>
</dbReference>
<dbReference type="GO" id="GO:0016042">
    <property type="term" value="P:lipid catabolic process"/>
    <property type="evidence" value="ECO:0007669"/>
    <property type="project" value="UniProtKB-KW"/>
</dbReference>
<evidence type="ECO:0000313" key="8">
    <source>
        <dbReference type="EMBL" id="CDQ10654.1"/>
    </source>
</evidence>
<evidence type="ECO:0000256" key="6">
    <source>
        <dbReference type="ARBA" id="ARBA00023098"/>
    </source>
</evidence>
<proteinExistence type="inferred from homology"/>
<organism evidence="8">
    <name type="scientific">Acidithiobacillus ferrivorans</name>
    <dbReference type="NCBI Taxonomy" id="160808"/>
    <lineage>
        <taxon>Bacteria</taxon>
        <taxon>Pseudomonadati</taxon>
        <taxon>Pseudomonadota</taxon>
        <taxon>Acidithiobacillia</taxon>
        <taxon>Acidithiobacillales</taxon>
        <taxon>Acidithiobacillaceae</taxon>
        <taxon>Acidithiobacillus</taxon>
    </lineage>
</organism>
<dbReference type="SUPFAM" id="SSF56024">
    <property type="entry name" value="Phospholipase D/nuclease"/>
    <property type="match status" value="2"/>
</dbReference>
<dbReference type="AlphaFoldDB" id="A0A060UVR5"/>
<reference evidence="9 10" key="3">
    <citation type="submission" date="2017-03" db="EMBL/GenBank/DDBJ databases">
        <authorList>
            <person name="Regsiter A."/>
            <person name="William W."/>
        </authorList>
    </citation>
    <scope>NUCLEOTIDE SEQUENCE [LARGE SCALE GENOMIC DNA]</scope>
    <source>
        <strain evidence="9">PRJEB5721</strain>
    </source>
</reference>
<dbReference type="InterPro" id="IPR051406">
    <property type="entry name" value="PLD_domain"/>
</dbReference>
<keyword evidence="6" id="KW-0443">Lipid metabolism</keyword>
<keyword evidence="10" id="KW-1185">Reference proteome</keyword>
<evidence type="ECO:0000256" key="1">
    <source>
        <dbReference type="ARBA" id="ARBA00000798"/>
    </source>
</evidence>
<dbReference type="Gene3D" id="3.30.870.10">
    <property type="entry name" value="Endonuclease Chain A"/>
    <property type="match status" value="2"/>
</dbReference>
<feature type="domain" description="Phospholipase D-like" evidence="7">
    <location>
        <begin position="13"/>
        <end position="149"/>
    </location>
</feature>
<dbReference type="PANTHER" id="PTHR43856">
    <property type="entry name" value="CARDIOLIPIN HYDROLASE"/>
    <property type="match status" value="1"/>
</dbReference>
<reference evidence="8" key="2">
    <citation type="submission" date="2014-07" db="EMBL/GenBank/DDBJ databases">
        <title>Initial genome analysis of the psychrotolerant acidophile Acidithiobacillus ferrivorans CF27: insights into iron and sulfur oxidation pathways and into biofilm formation.</title>
        <authorList>
            <person name="Talla E."/>
            <person name="Hedrich S."/>
            <person name="Mangenot S."/>
            <person name="Ji B."/>
            <person name="Johnson D.B."/>
            <person name="Barbe V."/>
            <person name="Bonnefoy V."/>
        </authorList>
    </citation>
    <scope>NUCLEOTIDE SEQUENCE [LARGE SCALE GENOMIC DNA]</scope>
    <source>
        <strain evidence="8">CF27</strain>
    </source>
</reference>
<comment type="similarity">
    <text evidence="2">Belongs to the phospholipase D family.</text>
</comment>
<sequence length="336" mass="37564">MLYVEPYAGVAPIIRVIDSARHSIDLGVYYLSSEKMLDALRAAHARGVDVRIILDQRPYHMKPAMISREWQKAKATGASVQWAPTRFEMSRSAHHYAFYHAKYLCTQSTCEIGSANFDWSAFHRNREYLNITSNPQIVRAARTVFSADWHHRQAGNMPHQILVLSPGGEAGVAAVIKQPGPVYIESEECGNDRQILRVIANKGGQAWMILPSSISGADKRNVAWLEKRGVHVRLLPKKPYFLHAKAISGSQYGFVGSENFSSSSLNLNREMGVILTGSDVAVLKTQFHKDWNAAAPFHAGSSQGADKYAGGSRWHHWKHHWHNSGYSNESDSTWGQ</sequence>
<gene>
    <name evidence="9" type="ORF">AFERRI_10716</name>
    <name evidence="8" type="ORF">AFERRI_400435</name>
</gene>
<reference evidence="8" key="1">
    <citation type="submission" date="2014-03" db="EMBL/GenBank/DDBJ databases">
        <authorList>
            <person name="Genoscope - CEA"/>
        </authorList>
    </citation>
    <scope>NUCLEOTIDE SEQUENCE [LARGE SCALE GENOMIC DNA]</scope>
    <source>
        <strain evidence="8">CF27</strain>
    </source>
</reference>
<keyword evidence="5" id="KW-0442">Lipid degradation</keyword>
<dbReference type="EC" id="3.1.4.4" evidence="3"/>
<dbReference type="EMBL" id="LT841305">
    <property type="protein sequence ID" value="SMH64682.1"/>
    <property type="molecule type" value="Genomic_DNA"/>
</dbReference>
<evidence type="ECO:0000256" key="3">
    <source>
        <dbReference type="ARBA" id="ARBA00012027"/>
    </source>
</evidence>
<dbReference type="Pfam" id="PF13091">
    <property type="entry name" value="PLDc_2"/>
    <property type="match status" value="2"/>
</dbReference>
<accession>A0A060UVR5</accession>
<evidence type="ECO:0000256" key="5">
    <source>
        <dbReference type="ARBA" id="ARBA00022963"/>
    </source>
</evidence>
<dbReference type="InterPro" id="IPR025202">
    <property type="entry name" value="PLD-like_dom"/>
</dbReference>
<evidence type="ECO:0000313" key="10">
    <source>
        <dbReference type="Proteomes" id="UP000193925"/>
    </source>
</evidence>
<dbReference type="GO" id="GO:0004630">
    <property type="term" value="F:phospholipase D activity"/>
    <property type="evidence" value="ECO:0007669"/>
    <property type="project" value="UniProtKB-EC"/>
</dbReference>
<evidence type="ECO:0000256" key="4">
    <source>
        <dbReference type="ARBA" id="ARBA00022801"/>
    </source>
</evidence>
<protein>
    <recommendedName>
        <fullName evidence="3">phospholipase D</fullName>
        <ecNumber evidence="3">3.1.4.4</ecNumber>
    </recommendedName>
</protein>
<evidence type="ECO:0000256" key="2">
    <source>
        <dbReference type="ARBA" id="ARBA00008664"/>
    </source>
</evidence>